<dbReference type="EMBL" id="CABPSD010000001">
    <property type="protein sequence ID" value="VVD69397.1"/>
    <property type="molecule type" value="Genomic_DNA"/>
</dbReference>
<evidence type="ECO:0000313" key="2">
    <source>
        <dbReference type="Proteomes" id="UP000368474"/>
    </source>
</evidence>
<accession>A0A5E4S1C7</accession>
<protein>
    <submittedName>
        <fullName evidence="1">Uncharacterized protein</fullName>
    </submittedName>
</protein>
<name>A0A5E4S1C7_9BURK</name>
<dbReference type="Proteomes" id="UP000368474">
    <property type="component" value="Unassembled WGS sequence"/>
</dbReference>
<gene>
    <name evidence="1" type="ORF">PMO31116_00521</name>
</gene>
<sequence length="339" mass="38317">MTRESDCARTYDGAPVPCLARYNAHRWQSNHNLRGFARVSNIYWPVFRNLEKSVDDLAFAIHIDDAQLNVYSSRITDLILRAAAEIESLAKELYRAHGGTKANDSIKFDDDAIKLLKTQWLLEEKKVILSSSHCFQSNRVLMPFVKNEARTSSATGKMTYSWNNAYQNLKHDRGNSMTFGSVRYLFDIMAALFVLNVYHRNETIKLGKDQAGLSFPLNLGSSLFSIELSNNPSHGPQGEFIKKPDFASSIYYVDRTPESGKIFQDSIAAFNVAQSEVFSRHPKIIEFVSKNDVSNYQGNLAWEVLGQDECLRIVRQVMSANPIAGDKLEYVALLNKNVV</sequence>
<dbReference type="AlphaFoldDB" id="A0A5E4S1C7"/>
<proteinExistence type="predicted"/>
<evidence type="ECO:0000313" key="1">
    <source>
        <dbReference type="EMBL" id="VVD69397.1"/>
    </source>
</evidence>
<organism evidence="1 2">
    <name type="scientific">Pandoraea morbifera</name>
    <dbReference type="NCBI Taxonomy" id="2508300"/>
    <lineage>
        <taxon>Bacteria</taxon>
        <taxon>Pseudomonadati</taxon>
        <taxon>Pseudomonadota</taxon>
        <taxon>Betaproteobacteria</taxon>
        <taxon>Burkholderiales</taxon>
        <taxon>Burkholderiaceae</taxon>
        <taxon>Pandoraea</taxon>
    </lineage>
</organism>
<keyword evidence="2" id="KW-1185">Reference proteome</keyword>
<reference evidence="1 2" key="1">
    <citation type="submission" date="2019-08" db="EMBL/GenBank/DDBJ databases">
        <authorList>
            <person name="Peeters C."/>
        </authorList>
    </citation>
    <scope>NUCLEOTIDE SEQUENCE [LARGE SCALE GENOMIC DNA]</scope>
    <source>
        <strain evidence="1 2">LMG 31116</strain>
    </source>
</reference>